<keyword evidence="4 6" id="KW-0472">Membrane</keyword>
<reference evidence="8 9" key="1">
    <citation type="journal article" date="2015" name="Parasit. Vectors">
        <title>Draft genome of the scabies mite.</title>
        <authorList>
            <person name="Rider S.D.Jr."/>
            <person name="Morgan M.S."/>
            <person name="Arlian L.G."/>
        </authorList>
    </citation>
    <scope>NUCLEOTIDE SEQUENCE [LARGE SCALE GENOMIC DNA]</scope>
    <source>
        <strain evidence="8">Arlian Lab</strain>
    </source>
</reference>
<keyword evidence="2 6" id="KW-0812">Transmembrane</keyword>
<evidence type="ECO:0000256" key="5">
    <source>
        <dbReference type="SAM" id="MobiDB-lite"/>
    </source>
</evidence>
<feature type="compositionally biased region" description="Polar residues" evidence="5">
    <location>
        <begin position="287"/>
        <end position="303"/>
    </location>
</feature>
<feature type="compositionally biased region" description="Low complexity" evidence="5">
    <location>
        <begin position="263"/>
        <end position="286"/>
    </location>
</feature>
<evidence type="ECO:0000313" key="9">
    <source>
        <dbReference type="Proteomes" id="UP000616769"/>
    </source>
</evidence>
<feature type="transmembrane region" description="Helical" evidence="6">
    <location>
        <begin position="15"/>
        <end position="35"/>
    </location>
</feature>
<proteinExistence type="predicted"/>
<comment type="subcellular location">
    <subcellularLocation>
        <location evidence="1">Membrane</location>
        <topology evidence="1">Multi-pass membrane protein</topology>
    </subcellularLocation>
</comment>
<evidence type="ECO:0000256" key="6">
    <source>
        <dbReference type="SAM" id="Phobius"/>
    </source>
</evidence>
<feature type="region of interest" description="Disordered" evidence="5">
    <location>
        <begin position="205"/>
        <end position="303"/>
    </location>
</feature>
<keyword evidence="3 6" id="KW-1133">Transmembrane helix</keyword>
<feature type="compositionally biased region" description="Polar residues" evidence="5">
    <location>
        <begin position="167"/>
        <end position="193"/>
    </location>
</feature>
<evidence type="ECO:0000256" key="4">
    <source>
        <dbReference type="ARBA" id="ARBA00023136"/>
    </source>
</evidence>
<evidence type="ECO:0000256" key="1">
    <source>
        <dbReference type="ARBA" id="ARBA00004141"/>
    </source>
</evidence>
<dbReference type="InterPro" id="IPR017978">
    <property type="entry name" value="GPCR_3_C"/>
</dbReference>
<evidence type="ECO:0000313" key="8">
    <source>
        <dbReference type="EMBL" id="KPM06440.1"/>
    </source>
</evidence>
<dbReference type="AlphaFoldDB" id="A0A132A7P4"/>
<gene>
    <name evidence="8" type="ORF">QR98_0049160</name>
</gene>
<accession>A0A132A7P4</accession>
<feature type="compositionally biased region" description="Basic and acidic residues" evidence="5">
    <location>
        <begin position="206"/>
        <end position="222"/>
    </location>
</feature>
<feature type="region of interest" description="Disordered" evidence="5">
    <location>
        <begin position="159"/>
        <end position="193"/>
    </location>
</feature>
<dbReference type="VEuPathDB" id="VectorBase:SSCA005569"/>
<sequence>MSFRIRCYRENHGEALFLTIVSVLQIFVWLVWISGTLTSTPHYRDGFVAFGLVGNATLVFMIMFLPKGRQLAAIGGRDVISSNAIDQMDHLSIVSSPSVYASTFLQAKSDNIGASNKSSLLNYRRSFGGDVSNDNNSAMNPNTNFSYQQQYYQKFSGTTIHSRRPNDGTNSTTITQPIMNSQQSHKSLNRPISNSYSSHAIFSVQNHDRSRSQDHSGHHNDGNNENNNLNDDDDPNYSNLSNVFTTSSTVGVTLSSNDGSKTSPLSENVSSHSSNSGSTSNPKSFSRVPSLSKSTKHFNATQIKSPNEPIFEMTLFASLKA</sequence>
<dbReference type="GO" id="GO:0016020">
    <property type="term" value="C:membrane"/>
    <property type="evidence" value="ECO:0007669"/>
    <property type="project" value="UniProtKB-SubCell"/>
</dbReference>
<feature type="transmembrane region" description="Helical" evidence="6">
    <location>
        <begin position="47"/>
        <end position="65"/>
    </location>
</feature>
<dbReference type="EMBL" id="JXLN01010879">
    <property type="protein sequence ID" value="KPM06440.1"/>
    <property type="molecule type" value="Genomic_DNA"/>
</dbReference>
<dbReference type="GO" id="GO:0004930">
    <property type="term" value="F:G protein-coupled receptor activity"/>
    <property type="evidence" value="ECO:0007669"/>
    <property type="project" value="InterPro"/>
</dbReference>
<evidence type="ECO:0000256" key="3">
    <source>
        <dbReference type="ARBA" id="ARBA00022989"/>
    </source>
</evidence>
<name>A0A132A7P4_SARSC</name>
<feature type="compositionally biased region" description="Low complexity" evidence="5">
    <location>
        <begin position="236"/>
        <end position="256"/>
    </location>
</feature>
<comment type="caution">
    <text evidence="8">The sequence shown here is derived from an EMBL/GenBank/DDBJ whole genome shotgun (WGS) entry which is preliminary data.</text>
</comment>
<keyword evidence="8" id="KW-0675">Receptor</keyword>
<organism evidence="8 9">
    <name type="scientific">Sarcoptes scabiei</name>
    <name type="common">Itch mite</name>
    <name type="synonym">Acarus scabiei</name>
    <dbReference type="NCBI Taxonomy" id="52283"/>
    <lineage>
        <taxon>Eukaryota</taxon>
        <taxon>Metazoa</taxon>
        <taxon>Ecdysozoa</taxon>
        <taxon>Arthropoda</taxon>
        <taxon>Chelicerata</taxon>
        <taxon>Arachnida</taxon>
        <taxon>Acari</taxon>
        <taxon>Acariformes</taxon>
        <taxon>Sarcoptiformes</taxon>
        <taxon>Astigmata</taxon>
        <taxon>Psoroptidia</taxon>
        <taxon>Sarcoptoidea</taxon>
        <taxon>Sarcoptidae</taxon>
        <taxon>Sarcoptinae</taxon>
        <taxon>Sarcoptes</taxon>
    </lineage>
</organism>
<protein>
    <submittedName>
        <fullName evidence="8">7 transmembrane sweet-taste receptor-like protein 2</fullName>
    </submittedName>
</protein>
<evidence type="ECO:0000259" key="7">
    <source>
        <dbReference type="PROSITE" id="PS50259"/>
    </source>
</evidence>
<dbReference type="PROSITE" id="PS50259">
    <property type="entry name" value="G_PROTEIN_RECEP_F3_4"/>
    <property type="match status" value="1"/>
</dbReference>
<dbReference type="Proteomes" id="UP000616769">
    <property type="component" value="Unassembled WGS sequence"/>
</dbReference>
<dbReference type="OrthoDB" id="9880600at2759"/>
<evidence type="ECO:0000256" key="2">
    <source>
        <dbReference type="ARBA" id="ARBA00022692"/>
    </source>
</evidence>
<feature type="domain" description="G-protein coupled receptors family 3 profile" evidence="7">
    <location>
        <begin position="1"/>
        <end position="67"/>
    </location>
</feature>